<evidence type="ECO:0000313" key="2">
    <source>
        <dbReference type="EMBL" id="MBD3943297.1"/>
    </source>
</evidence>
<evidence type="ECO:0000256" key="1">
    <source>
        <dbReference type="SAM" id="MobiDB-lite"/>
    </source>
</evidence>
<dbReference type="InterPro" id="IPR025336">
    <property type="entry name" value="SCO4226-like"/>
</dbReference>
<dbReference type="EMBL" id="JACXZS010000012">
    <property type="protein sequence ID" value="MBD3943297.1"/>
    <property type="molecule type" value="Genomic_DNA"/>
</dbReference>
<comment type="caution">
    <text evidence="2">The sequence shown here is derived from an EMBL/GenBank/DDBJ whole genome shotgun (WGS) entry which is preliminary data.</text>
</comment>
<dbReference type="RefSeq" id="WP_191172906.1">
    <property type="nucleotide sequence ID" value="NZ_JACXZS010000012.1"/>
</dbReference>
<keyword evidence="3" id="KW-1185">Reference proteome</keyword>
<name>A0ABR8NU69_9MICO</name>
<dbReference type="Proteomes" id="UP000598426">
    <property type="component" value="Unassembled WGS sequence"/>
</dbReference>
<evidence type="ECO:0000313" key="3">
    <source>
        <dbReference type="Proteomes" id="UP000598426"/>
    </source>
</evidence>
<dbReference type="Pfam" id="PF14026">
    <property type="entry name" value="SCO4226-like"/>
    <property type="match status" value="1"/>
</dbReference>
<proteinExistence type="predicted"/>
<accession>A0ABR8NU69</accession>
<sequence>MNTFIIERNVPGASAMSREDLVEIARTSNRAVESLGVPYEWVTTYVAGDKLYCIHRTDAPETVREHARRGGFPADVVSEVVAEFGPQTADEGTPSDEGMPPAEVAA</sequence>
<reference evidence="2 3" key="1">
    <citation type="submission" date="2020-09" db="EMBL/GenBank/DDBJ databases">
        <title>Isolation and identification of active actinomycetes.</title>
        <authorList>
            <person name="Li X."/>
        </authorList>
    </citation>
    <scope>NUCLEOTIDE SEQUENCE [LARGE SCALE GENOMIC DNA]</scope>
    <source>
        <strain evidence="2 3">NEAU-LLC</strain>
    </source>
</reference>
<feature type="region of interest" description="Disordered" evidence="1">
    <location>
        <begin position="85"/>
        <end position="106"/>
    </location>
</feature>
<gene>
    <name evidence="2" type="ORF">IF188_16515</name>
</gene>
<organism evidence="2 3">
    <name type="scientific">Microbacterium helvum</name>
    <dbReference type="NCBI Taxonomy" id="2773713"/>
    <lineage>
        <taxon>Bacteria</taxon>
        <taxon>Bacillati</taxon>
        <taxon>Actinomycetota</taxon>
        <taxon>Actinomycetes</taxon>
        <taxon>Micrococcales</taxon>
        <taxon>Microbacteriaceae</taxon>
        <taxon>Microbacterium</taxon>
    </lineage>
</organism>
<protein>
    <submittedName>
        <fullName evidence="2">DUF4242 domain-containing protein</fullName>
    </submittedName>
</protein>